<feature type="transmembrane region" description="Helical" evidence="6">
    <location>
        <begin position="442"/>
        <end position="467"/>
    </location>
</feature>
<keyword evidence="9" id="KW-1185">Reference proteome</keyword>
<reference evidence="8" key="1">
    <citation type="submission" date="2016-06" db="EMBL/GenBank/DDBJ databases">
        <title>Draft Genome sequence of the fungus Inonotus baumii.</title>
        <authorList>
            <person name="Zhu H."/>
            <person name="Lin W."/>
        </authorList>
    </citation>
    <scope>NUCLEOTIDE SEQUENCE</scope>
    <source>
        <strain evidence="8">821</strain>
    </source>
</reference>
<feature type="transmembrane region" description="Helical" evidence="6">
    <location>
        <begin position="374"/>
        <end position="393"/>
    </location>
</feature>
<dbReference type="InterPro" id="IPR011701">
    <property type="entry name" value="MFS"/>
</dbReference>
<dbReference type="InterPro" id="IPR036259">
    <property type="entry name" value="MFS_trans_sf"/>
</dbReference>
<accession>A0A9Q5I2H0</accession>
<protein>
    <submittedName>
        <fullName evidence="8">Mfs1.1</fullName>
    </submittedName>
</protein>
<evidence type="ECO:0000313" key="9">
    <source>
        <dbReference type="Proteomes" id="UP000757232"/>
    </source>
</evidence>
<evidence type="ECO:0000256" key="3">
    <source>
        <dbReference type="ARBA" id="ARBA00022989"/>
    </source>
</evidence>
<feature type="transmembrane region" description="Helical" evidence="6">
    <location>
        <begin position="405"/>
        <end position="422"/>
    </location>
</feature>
<dbReference type="SUPFAM" id="SSF103473">
    <property type="entry name" value="MFS general substrate transporter"/>
    <property type="match status" value="1"/>
</dbReference>
<dbReference type="AlphaFoldDB" id="A0A9Q5I2H0"/>
<feature type="transmembrane region" description="Helical" evidence="6">
    <location>
        <begin position="644"/>
        <end position="663"/>
    </location>
</feature>
<organism evidence="8 9">
    <name type="scientific">Sanghuangporus baumii</name>
    <name type="common">Phellinus baumii</name>
    <dbReference type="NCBI Taxonomy" id="108892"/>
    <lineage>
        <taxon>Eukaryota</taxon>
        <taxon>Fungi</taxon>
        <taxon>Dikarya</taxon>
        <taxon>Basidiomycota</taxon>
        <taxon>Agaricomycotina</taxon>
        <taxon>Agaricomycetes</taxon>
        <taxon>Hymenochaetales</taxon>
        <taxon>Hymenochaetaceae</taxon>
        <taxon>Sanghuangporus</taxon>
    </lineage>
</organism>
<evidence type="ECO:0000256" key="5">
    <source>
        <dbReference type="SAM" id="MobiDB-lite"/>
    </source>
</evidence>
<feature type="transmembrane region" description="Helical" evidence="6">
    <location>
        <begin position="170"/>
        <end position="191"/>
    </location>
</feature>
<sequence>MIEGTLLPTQGSLKNNISDATPHGDSNEKRAVEKFIIASHPGYTDGVDAGIEVASRPELVTEVILFFPSWNVIGVGPGLQAWIKLHTRQLLFGAPSSVAPSHPLFSSALQHKQHKLALPSTSTTLPIMDAKYKSDSQAPLETAVNVSSPSFTNVQHAQPPLAPEATRRGLRFWMCIVCIMIASFVVALDLVSIRRLLLQTGISTALPVIVRDLKGKEFEWVGSAYALSATAFLPLSGGLAQIFGRRESMLLQIFLFALGSVLCGVATSLNFLIAGRTVQGIGAGGLTSMSQIIISDLVPLHERGIFNAFLALAYAFASSIAAPIAGSLAEHGQWRWFFYMNLPLCAVAAIITVIFVNLRAPPGSFRDKLFSLDWIGNVLVVGGTTAVILALTWGGIQFSWGSPRVLLPLILGLVGLVAFVIYDAKVPRLPLVPFKVLASKEALSGYLQGFFTNFFMLGLFYYLPVYLQACRGVSPIRSGVLVLPTGIITMPAGIIAGLTVAKRGRYRAQLWFGWVLITISAGLYCIMDADTSSAAVIGFQTVGAIGLGIVLTCAVFPILAPIPLSLNPNALAFFMFMRFFSQTWGISVGGSILQNELKKKLPSEFLSEFPEGTSVAFSIVPIIQSLDEPFRTQVRVAFADSLRVLWEVLIGIGALGLLSSFLMKGLSLRGSPGGETDEAAKSTEVDNAVQVTEATELGRLA</sequence>
<dbReference type="Gene3D" id="1.20.1250.20">
    <property type="entry name" value="MFS general substrate transporter like domains"/>
    <property type="match status" value="1"/>
</dbReference>
<comment type="subcellular location">
    <subcellularLocation>
        <location evidence="1">Membrane</location>
        <topology evidence="1">Multi-pass membrane protein</topology>
    </subcellularLocation>
</comment>
<dbReference type="GO" id="GO:0005886">
    <property type="term" value="C:plasma membrane"/>
    <property type="evidence" value="ECO:0007669"/>
    <property type="project" value="TreeGrafter"/>
</dbReference>
<dbReference type="PANTHER" id="PTHR23501:SF102">
    <property type="entry name" value="DRUG TRANSPORTER, PUTATIVE (AFU_ORTHOLOGUE AFUA_3G08530)-RELATED"/>
    <property type="match status" value="1"/>
</dbReference>
<keyword evidence="4 6" id="KW-0472">Membrane</keyword>
<feature type="transmembrane region" description="Helical" evidence="6">
    <location>
        <begin position="479"/>
        <end position="498"/>
    </location>
</feature>
<dbReference type="PANTHER" id="PTHR23501">
    <property type="entry name" value="MAJOR FACILITATOR SUPERFAMILY"/>
    <property type="match status" value="1"/>
</dbReference>
<dbReference type="PROSITE" id="PS50850">
    <property type="entry name" value="MFS"/>
    <property type="match status" value="1"/>
</dbReference>
<evidence type="ECO:0000256" key="2">
    <source>
        <dbReference type="ARBA" id="ARBA00022692"/>
    </source>
</evidence>
<evidence type="ECO:0000259" key="7">
    <source>
        <dbReference type="PROSITE" id="PS50850"/>
    </source>
</evidence>
<proteinExistence type="predicted"/>
<dbReference type="Proteomes" id="UP000757232">
    <property type="component" value="Unassembled WGS sequence"/>
</dbReference>
<dbReference type="InterPro" id="IPR020846">
    <property type="entry name" value="MFS_dom"/>
</dbReference>
<gene>
    <name evidence="8" type="ORF">A7U60_g2473</name>
</gene>
<comment type="caution">
    <text evidence="8">The sequence shown here is derived from an EMBL/GenBank/DDBJ whole genome shotgun (WGS) entry which is preliminary data.</text>
</comment>
<dbReference type="Gene3D" id="1.20.1720.10">
    <property type="entry name" value="Multidrug resistance protein D"/>
    <property type="match status" value="1"/>
</dbReference>
<evidence type="ECO:0000256" key="6">
    <source>
        <dbReference type="SAM" id="Phobius"/>
    </source>
</evidence>
<feature type="transmembrane region" description="Helical" evidence="6">
    <location>
        <begin position="304"/>
        <end position="324"/>
    </location>
</feature>
<evidence type="ECO:0000256" key="4">
    <source>
        <dbReference type="ARBA" id="ARBA00023136"/>
    </source>
</evidence>
<dbReference type="OrthoDB" id="3437016at2759"/>
<feature type="transmembrane region" description="Helical" evidence="6">
    <location>
        <begin position="336"/>
        <end position="358"/>
    </location>
</feature>
<feature type="transmembrane region" description="Helical" evidence="6">
    <location>
        <begin position="224"/>
        <end position="243"/>
    </location>
</feature>
<feature type="compositionally biased region" description="Polar residues" evidence="5">
    <location>
        <begin position="7"/>
        <end position="19"/>
    </location>
</feature>
<feature type="transmembrane region" description="Helical" evidence="6">
    <location>
        <begin position="534"/>
        <end position="559"/>
    </location>
</feature>
<feature type="region of interest" description="Disordered" evidence="5">
    <location>
        <begin position="1"/>
        <end position="26"/>
    </location>
</feature>
<keyword evidence="3 6" id="KW-1133">Transmembrane helix</keyword>
<keyword evidence="2 6" id="KW-0812">Transmembrane</keyword>
<dbReference type="Pfam" id="PF07690">
    <property type="entry name" value="MFS_1"/>
    <property type="match status" value="1"/>
</dbReference>
<dbReference type="GO" id="GO:0022857">
    <property type="term" value="F:transmembrane transporter activity"/>
    <property type="evidence" value="ECO:0007669"/>
    <property type="project" value="InterPro"/>
</dbReference>
<feature type="transmembrane region" description="Helical" evidence="6">
    <location>
        <begin position="249"/>
        <end position="273"/>
    </location>
</feature>
<feature type="transmembrane region" description="Helical" evidence="6">
    <location>
        <begin position="510"/>
        <end position="527"/>
    </location>
</feature>
<evidence type="ECO:0000256" key="1">
    <source>
        <dbReference type="ARBA" id="ARBA00004141"/>
    </source>
</evidence>
<evidence type="ECO:0000313" key="8">
    <source>
        <dbReference type="EMBL" id="OCB90299.1"/>
    </source>
</evidence>
<dbReference type="EMBL" id="LNZH02000136">
    <property type="protein sequence ID" value="OCB90299.1"/>
    <property type="molecule type" value="Genomic_DNA"/>
</dbReference>
<name>A0A9Q5I2H0_SANBA</name>
<feature type="domain" description="Major facilitator superfamily (MFS) profile" evidence="7">
    <location>
        <begin position="175"/>
        <end position="668"/>
    </location>
</feature>